<gene>
    <name evidence="9" type="ORF">BCM14_2046</name>
</gene>
<dbReference type="RefSeq" id="WP_259673554.1">
    <property type="nucleotide sequence ID" value="NZ_PVTV01000014.1"/>
</dbReference>
<protein>
    <submittedName>
        <fullName evidence="9">Citronellyl-CoA dehydrogenase</fullName>
    </submittedName>
</protein>
<dbReference type="InterPro" id="IPR037069">
    <property type="entry name" value="AcylCoA_DH/ox_N_sf"/>
</dbReference>
<comment type="similarity">
    <text evidence="2">Belongs to the acyl-CoA dehydrogenase family.</text>
</comment>
<evidence type="ECO:0000256" key="3">
    <source>
        <dbReference type="ARBA" id="ARBA00022630"/>
    </source>
</evidence>
<comment type="cofactor">
    <cofactor evidence="1">
        <name>FAD</name>
        <dbReference type="ChEBI" id="CHEBI:57692"/>
    </cofactor>
</comment>
<dbReference type="SUPFAM" id="SSF56645">
    <property type="entry name" value="Acyl-CoA dehydrogenase NM domain-like"/>
    <property type="match status" value="1"/>
</dbReference>
<organism evidence="9 10">
    <name type="scientific">Jezberella montanilacus</name>
    <dbReference type="NCBI Taxonomy" id="323426"/>
    <lineage>
        <taxon>Bacteria</taxon>
        <taxon>Pseudomonadati</taxon>
        <taxon>Pseudomonadota</taxon>
        <taxon>Betaproteobacteria</taxon>
        <taxon>Burkholderiales</taxon>
        <taxon>Alcaligenaceae</taxon>
        <taxon>Jezberella</taxon>
    </lineage>
</organism>
<name>A0A2T0XF77_9BURK</name>
<evidence type="ECO:0000256" key="5">
    <source>
        <dbReference type="ARBA" id="ARBA00023002"/>
    </source>
</evidence>
<sequence length="389" mass="42984">MHYTSEHIALQDSVRQFIDKEVNPHVDEWERAGIFPAHEVFGKMGKLGYLGIHKPVEYGGLGLDYSFEIAFCEAIGHIAAQGVSMALAVQTDMATPALTQFGSDYLKRNFLAPAISGENVVSVGVSEAGAGSDVASIKTHARKDGDDYVINGSKMWITNGTQADWVCLLVNTSSDTPHRSKSLLCVPLKENGKRAKGVTVQKIDKIGMWSSDTAQIFFDEVRVPQRNLIGEEGKGFIYQMMQFQEERLSAAARRVTALDMCINETIAYTRDRVAFGRPILDNQVVHFRLAELKTEVELLRSLVYRAADTHMAGEDMTQLASMAKLKVGRLCREVTDACLQYWGGMGFTLDNPVSRAYRDLRLISIGGGADEVMLQIICKNMGILPKRPA</sequence>
<dbReference type="Pfam" id="PF02771">
    <property type="entry name" value="Acyl-CoA_dh_N"/>
    <property type="match status" value="1"/>
</dbReference>
<feature type="domain" description="Acyl-CoA dehydrogenase/oxidase C-terminal" evidence="6">
    <location>
        <begin position="233"/>
        <end position="381"/>
    </location>
</feature>
<dbReference type="FunFam" id="2.40.110.10:FF:000002">
    <property type="entry name" value="Acyl-CoA dehydrogenase fadE12"/>
    <property type="match status" value="1"/>
</dbReference>
<keyword evidence="10" id="KW-1185">Reference proteome</keyword>
<dbReference type="EMBL" id="PVTV01000014">
    <property type="protein sequence ID" value="PRY97586.1"/>
    <property type="molecule type" value="Genomic_DNA"/>
</dbReference>
<dbReference type="Gene3D" id="1.20.140.10">
    <property type="entry name" value="Butyryl-CoA Dehydrogenase, subunit A, domain 3"/>
    <property type="match status" value="1"/>
</dbReference>
<dbReference type="GO" id="GO:0005737">
    <property type="term" value="C:cytoplasm"/>
    <property type="evidence" value="ECO:0007669"/>
    <property type="project" value="TreeGrafter"/>
</dbReference>
<dbReference type="InterPro" id="IPR009100">
    <property type="entry name" value="AcylCoA_DH/oxidase_NM_dom_sf"/>
</dbReference>
<evidence type="ECO:0000256" key="4">
    <source>
        <dbReference type="ARBA" id="ARBA00022827"/>
    </source>
</evidence>
<dbReference type="Gene3D" id="2.40.110.10">
    <property type="entry name" value="Butyryl-CoA Dehydrogenase, subunit A, domain 2"/>
    <property type="match status" value="1"/>
</dbReference>
<evidence type="ECO:0000256" key="1">
    <source>
        <dbReference type="ARBA" id="ARBA00001974"/>
    </source>
</evidence>
<dbReference type="InterPro" id="IPR006089">
    <property type="entry name" value="Acyl-CoA_DH_CS"/>
</dbReference>
<keyword evidence="5" id="KW-0560">Oxidoreductase</keyword>
<dbReference type="FunFam" id="1.20.140.10:FF:000001">
    <property type="entry name" value="Acyl-CoA dehydrogenase"/>
    <property type="match status" value="1"/>
</dbReference>
<evidence type="ECO:0000313" key="9">
    <source>
        <dbReference type="EMBL" id="PRY97586.1"/>
    </source>
</evidence>
<dbReference type="InterPro" id="IPR006091">
    <property type="entry name" value="Acyl-CoA_Oxase/DH_mid-dom"/>
</dbReference>
<dbReference type="PROSITE" id="PS00073">
    <property type="entry name" value="ACYL_COA_DH_2"/>
    <property type="match status" value="1"/>
</dbReference>
<dbReference type="Gene3D" id="1.10.540.10">
    <property type="entry name" value="Acyl-CoA dehydrogenase/oxidase, N-terminal domain"/>
    <property type="match status" value="1"/>
</dbReference>
<dbReference type="GO" id="GO:0050660">
    <property type="term" value="F:flavin adenine dinucleotide binding"/>
    <property type="evidence" value="ECO:0007669"/>
    <property type="project" value="InterPro"/>
</dbReference>
<dbReference type="SUPFAM" id="SSF47203">
    <property type="entry name" value="Acyl-CoA dehydrogenase C-terminal domain-like"/>
    <property type="match status" value="1"/>
</dbReference>
<dbReference type="InterPro" id="IPR050741">
    <property type="entry name" value="Acyl-CoA_dehydrogenase"/>
</dbReference>
<feature type="domain" description="Acyl-CoA oxidase/dehydrogenase middle" evidence="7">
    <location>
        <begin position="123"/>
        <end position="221"/>
    </location>
</feature>
<evidence type="ECO:0000259" key="7">
    <source>
        <dbReference type="Pfam" id="PF02770"/>
    </source>
</evidence>
<dbReference type="PANTHER" id="PTHR48083">
    <property type="entry name" value="MEDIUM-CHAIN SPECIFIC ACYL-COA DEHYDROGENASE, MITOCHONDRIAL-RELATED"/>
    <property type="match status" value="1"/>
</dbReference>
<keyword evidence="4" id="KW-0274">FAD</keyword>
<reference evidence="9 10" key="1">
    <citation type="submission" date="2018-03" db="EMBL/GenBank/DDBJ databases">
        <title>Genomic Encyclopedia of Type Strains, Phase III (KMG-III): the genomes of soil and plant-associated and newly described type strains.</title>
        <authorList>
            <person name="Whitman W."/>
        </authorList>
    </citation>
    <scope>NUCLEOTIDE SEQUENCE [LARGE SCALE GENOMIC DNA]</scope>
    <source>
        <strain evidence="9 10">MWH-P2sevCIIIb</strain>
    </source>
</reference>
<evidence type="ECO:0000313" key="10">
    <source>
        <dbReference type="Proteomes" id="UP000238308"/>
    </source>
</evidence>
<dbReference type="Pfam" id="PF02770">
    <property type="entry name" value="Acyl-CoA_dh_M"/>
    <property type="match status" value="1"/>
</dbReference>
<dbReference type="InterPro" id="IPR013786">
    <property type="entry name" value="AcylCoA_DH/ox_N"/>
</dbReference>
<dbReference type="PANTHER" id="PTHR48083:SF6">
    <property type="entry name" value="ACYL-COA DEHYDROGENASE 6"/>
    <property type="match status" value="1"/>
</dbReference>
<dbReference type="AlphaFoldDB" id="A0A2T0XF77"/>
<dbReference type="GO" id="GO:0033539">
    <property type="term" value="P:fatty acid beta-oxidation using acyl-CoA dehydrogenase"/>
    <property type="evidence" value="ECO:0007669"/>
    <property type="project" value="TreeGrafter"/>
</dbReference>
<keyword evidence="3" id="KW-0285">Flavoprotein</keyword>
<proteinExistence type="inferred from homology"/>
<comment type="caution">
    <text evidence="9">The sequence shown here is derived from an EMBL/GenBank/DDBJ whole genome shotgun (WGS) entry which is preliminary data.</text>
</comment>
<dbReference type="Proteomes" id="UP000238308">
    <property type="component" value="Unassembled WGS sequence"/>
</dbReference>
<evidence type="ECO:0000259" key="8">
    <source>
        <dbReference type="Pfam" id="PF02771"/>
    </source>
</evidence>
<accession>A0A2T0XF77</accession>
<dbReference type="GO" id="GO:0003995">
    <property type="term" value="F:acyl-CoA dehydrogenase activity"/>
    <property type="evidence" value="ECO:0007669"/>
    <property type="project" value="InterPro"/>
</dbReference>
<dbReference type="InterPro" id="IPR046373">
    <property type="entry name" value="Acyl-CoA_Oxase/DH_mid-dom_sf"/>
</dbReference>
<dbReference type="InterPro" id="IPR009075">
    <property type="entry name" value="AcylCo_DH/oxidase_C"/>
</dbReference>
<dbReference type="PROSITE" id="PS00072">
    <property type="entry name" value="ACYL_COA_DH_1"/>
    <property type="match status" value="1"/>
</dbReference>
<dbReference type="Pfam" id="PF00441">
    <property type="entry name" value="Acyl-CoA_dh_1"/>
    <property type="match status" value="1"/>
</dbReference>
<feature type="domain" description="Acyl-CoA dehydrogenase/oxidase N-terminal" evidence="8">
    <location>
        <begin position="4"/>
        <end position="118"/>
    </location>
</feature>
<dbReference type="InterPro" id="IPR036250">
    <property type="entry name" value="AcylCo_DH-like_C"/>
</dbReference>
<evidence type="ECO:0000259" key="6">
    <source>
        <dbReference type="Pfam" id="PF00441"/>
    </source>
</evidence>
<evidence type="ECO:0000256" key="2">
    <source>
        <dbReference type="ARBA" id="ARBA00009347"/>
    </source>
</evidence>